<sequence length="359" mass="41468">MELTRRQIFTMKNRKNLEKKVHKFWEETKNTDLVVEYIVAIILRNALIVSDFSLPCPEIVRELLFQAQPNDTLRKFCPFFKDYVEEHEWLSIIKRLFKNETKYYKATKKMRLYEGYLKDRGHAVITDQYDSYTLTSIFEDANGKKHTWNLRDADPSNTLEETKRILRVLTTLTIFHKGDVRQFVKLMDCDFKGTTTIYSTKQPKEQPQEQSAQKVTTETTKATVENSMLEGFDLSMLTKEELIVLIKEIFEEVEPASEEKESSAQIPENSEKLPPDMILGRKTEMDSRIVPAASVKAEKEAQGDMATLLSPTLAAEAVIDEKLEKPPKNGKSTTRAGGKKLTKGEKKIIKNFKPSKWRN</sequence>
<keyword evidence="3" id="KW-1185">Reference proteome</keyword>
<comment type="caution">
    <text evidence="2">The sequence shown here is derived from an EMBL/GenBank/DDBJ whole genome shotgun (WGS) entry which is preliminary data.</text>
</comment>
<protein>
    <submittedName>
        <fullName evidence="2">Uncharacterized protein</fullName>
    </submittedName>
</protein>
<evidence type="ECO:0000313" key="3">
    <source>
        <dbReference type="Proteomes" id="UP000664495"/>
    </source>
</evidence>
<feature type="region of interest" description="Disordered" evidence="1">
    <location>
        <begin position="256"/>
        <end position="275"/>
    </location>
</feature>
<proteinExistence type="predicted"/>
<organism evidence="2 3">
    <name type="scientific">Candidatus Enterococcus murrayae</name>
    <dbReference type="NCBI Taxonomy" id="2815321"/>
    <lineage>
        <taxon>Bacteria</taxon>
        <taxon>Bacillati</taxon>
        <taxon>Bacillota</taxon>
        <taxon>Bacilli</taxon>
        <taxon>Lactobacillales</taxon>
        <taxon>Enterococcaceae</taxon>
        <taxon>Enterococcus</taxon>
    </lineage>
</organism>
<feature type="compositionally biased region" description="Basic residues" evidence="1">
    <location>
        <begin position="349"/>
        <end position="359"/>
    </location>
</feature>
<dbReference type="Proteomes" id="UP000664495">
    <property type="component" value="Unassembled WGS sequence"/>
</dbReference>
<dbReference type="EMBL" id="JAFLVR010000007">
    <property type="protein sequence ID" value="MBO0451265.1"/>
    <property type="molecule type" value="Genomic_DNA"/>
</dbReference>
<feature type="region of interest" description="Disordered" evidence="1">
    <location>
        <begin position="200"/>
        <end position="219"/>
    </location>
</feature>
<name>A0ABS3HCT6_9ENTE</name>
<accession>A0ABS3HCT6</accession>
<evidence type="ECO:0000256" key="1">
    <source>
        <dbReference type="SAM" id="MobiDB-lite"/>
    </source>
</evidence>
<feature type="region of interest" description="Disordered" evidence="1">
    <location>
        <begin position="321"/>
        <end position="359"/>
    </location>
</feature>
<reference evidence="2 3" key="1">
    <citation type="submission" date="2021-03" db="EMBL/GenBank/DDBJ databases">
        <title>Enterococcal diversity collection.</title>
        <authorList>
            <person name="Gilmore M.S."/>
            <person name="Schwartzman J."/>
            <person name="Van Tyne D."/>
            <person name="Martin M."/>
            <person name="Earl A.M."/>
            <person name="Manson A.L."/>
            <person name="Straub T."/>
            <person name="Salamzade R."/>
            <person name="Saavedra J."/>
            <person name="Lebreton F."/>
            <person name="Prichula J."/>
            <person name="Schaufler K."/>
            <person name="Gaca A."/>
            <person name="Sgardioli B."/>
            <person name="Wagenaar J."/>
            <person name="Strong T."/>
        </authorList>
    </citation>
    <scope>NUCLEOTIDE SEQUENCE [LARGE SCALE GENOMIC DNA]</scope>
    <source>
        <strain evidence="2 3">MJM16</strain>
    </source>
</reference>
<dbReference type="RefSeq" id="WP_207107083.1">
    <property type="nucleotide sequence ID" value="NZ_JAFLVR010000007.1"/>
</dbReference>
<gene>
    <name evidence="2" type="ORF">JZO85_03240</name>
</gene>
<evidence type="ECO:0000313" key="2">
    <source>
        <dbReference type="EMBL" id="MBO0451265.1"/>
    </source>
</evidence>